<evidence type="ECO:0000256" key="6">
    <source>
        <dbReference type="ARBA" id="ARBA00022692"/>
    </source>
</evidence>
<evidence type="ECO:0000256" key="11">
    <source>
        <dbReference type="ARBA" id="ARBA00048899"/>
    </source>
</evidence>
<gene>
    <name evidence="13" type="ORF">BS47DRAFT_1372264</name>
</gene>
<proteinExistence type="inferred from homology"/>
<reference evidence="13" key="1">
    <citation type="journal article" date="2020" name="Nat. Commun.">
        <title>Large-scale genome sequencing of mycorrhizal fungi provides insights into the early evolution of symbiotic traits.</title>
        <authorList>
            <person name="Miyauchi S."/>
            <person name="Kiss E."/>
            <person name="Kuo A."/>
            <person name="Drula E."/>
            <person name="Kohler A."/>
            <person name="Sanchez-Garcia M."/>
            <person name="Morin E."/>
            <person name="Andreopoulos B."/>
            <person name="Barry K.W."/>
            <person name="Bonito G."/>
            <person name="Buee M."/>
            <person name="Carver A."/>
            <person name="Chen C."/>
            <person name="Cichocki N."/>
            <person name="Clum A."/>
            <person name="Culley D."/>
            <person name="Crous P.W."/>
            <person name="Fauchery L."/>
            <person name="Girlanda M."/>
            <person name="Hayes R.D."/>
            <person name="Keri Z."/>
            <person name="LaButti K."/>
            <person name="Lipzen A."/>
            <person name="Lombard V."/>
            <person name="Magnuson J."/>
            <person name="Maillard F."/>
            <person name="Murat C."/>
            <person name="Nolan M."/>
            <person name="Ohm R.A."/>
            <person name="Pangilinan J."/>
            <person name="Pereira M.F."/>
            <person name="Perotto S."/>
            <person name="Peter M."/>
            <person name="Pfister S."/>
            <person name="Riley R."/>
            <person name="Sitrit Y."/>
            <person name="Stielow J.B."/>
            <person name="Szollosi G."/>
            <person name="Zifcakova L."/>
            <person name="Stursova M."/>
            <person name="Spatafora J.W."/>
            <person name="Tedersoo L."/>
            <person name="Vaario L.M."/>
            <person name="Yamada A."/>
            <person name="Yan M."/>
            <person name="Wang P."/>
            <person name="Xu J."/>
            <person name="Bruns T."/>
            <person name="Baldrian P."/>
            <person name="Vilgalys R."/>
            <person name="Dunand C."/>
            <person name="Henrissat B."/>
            <person name="Grigoriev I.V."/>
            <person name="Hibbett D."/>
            <person name="Nagy L.G."/>
            <person name="Martin F.M."/>
        </authorList>
    </citation>
    <scope>NUCLEOTIDE SEQUENCE</scope>
    <source>
        <strain evidence="13">UP504</strain>
    </source>
</reference>
<comment type="function">
    <text evidence="10">Mannosyltransferase that operates in the biosynthetic pathway of dolichol-linked oligosaccharides, the glycan precursors employed in protein asparagine (N)-glycosylation. The assembly of dolichol-linked oligosaccharides begins on the cytosolic side of the endoplasmic reticulum membrane and finishes in its lumen. The sequential addition of sugars to dolichol pyrophosphate produces dolichol-linked oligosaccharides containing fourteen sugars, including two GlcNAcs, nine mannoses and three glucoses. Once assembled, the oligosaccharide is transferred from the lipid to nascent proteins by oligosaccharyltransferases. In the lumen of the endoplasmic reticulum, adds the eighth mannose residue in an alpha-1,6 linkage onto Man(7)GlcNAc(2)-PP-dolichol to produce Man(8)GlcNAc(2)-PP-dolichol.</text>
</comment>
<dbReference type="PANTHER" id="PTHR22760">
    <property type="entry name" value="GLYCOSYLTRANSFERASE"/>
    <property type="match status" value="1"/>
</dbReference>
<dbReference type="GO" id="GO:0052917">
    <property type="term" value="F:dol-P-Man:Man(7)GlcNAc(2)-PP-Dol alpha-1,6-mannosyltransferase activity"/>
    <property type="evidence" value="ECO:0007669"/>
    <property type="project" value="UniProtKB-EC"/>
</dbReference>
<feature type="transmembrane region" description="Helical" evidence="12">
    <location>
        <begin position="168"/>
        <end position="192"/>
    </location>
</feature>
<feature type="transmembrane region" description="Helical" evidence="12">
    <location>
        <begin position="349"/>
        <end position="368"/>
    </location>
</feature>
<comment type="catalytic activity">
    <reaction evidence="11">
        <text>an alpha-D-Man-(1-&gt;2)-alpha-D-Man-(1-&gt;2)-alpha-D-Man-(1-&gt;3)-[alpha-D-Man-(1-&gt;2)-alpha-D-Man-(1-&gt;3)-alpha-D-Man-(1-&gt;6)]-beta-D-Man-(1-&gt;4)-beta-D-GlcNAc-(1-&gt;4)-alpha-D-GlcNAc-diphospho-di-trans,poly-cis-dolichol + a di-trans,poly-cis-dolichyl beta-D-mannosyl phosphate = an alpha-D-Man-(1-&gt;2)-alpha-D-Man-(1-&gt;2)-alpha-D-Man-(1-&gt;3)-[alpha-D-Man-(1-&gt;2)-alpha-D-Man-(1-&gt;3)-[alpha-D-Man-(1-&gt;6)]-alpha-D-Man-(1-&gt;6)]-beta-D-Man-(1-&gt;4)-beta-D-GlcNAc-(1-&gt;4)-alpha-D-GlcNAc-diphospho-di-trans,poly-cis-dolichol + a di-trans,poly-cis-dolichyl phosphate + H(+)</text>
        <dbReference type="Rhea" id="RHEA:29535"/>
        <dbReference type="Rhea" id="RHEA-COMP:19498"/>
        <dbReference type="Rhea" id="RHEA-COMP:19501"/>
        <dbReference type="Rhea" id="RHEA-COMP:19518"/>
        <dbReference type="Rhea" id="RHEA-COMP:19519"/>
        <dbReference type="ChEBI" id="CHEBI:15378"/>
        <dbReference type="ChEBI" id="CHEBI:57683"/>
        <dbReference type="ChEBI" id="CHEBI:58211"/>
        <dbReference type="ChEBI" id="CHEBI:132517"/>
        <dbReference type="ChEBI" id="CHEBI:132519"/>
        <dbReference type="EC" id="2.4.1.260"/>
    </reaction>
    <physiologicalReaction direction="left-to-right" evidence="11">
        <dbReference type="Rhea" id="RHEA:29536"/>
    </physiologicalReaction>
</comment>
<evidence type="ECO:0000256" key="10">
    <source>
        <dbReference type="ARBA" id="ARBA00044721"/>
    </source>
</evidence>
<evidence type="ECO:0000256" key="1">
    <source>
        <dbReference type="ARBA" id="ARBA00004477"/>
    </source>
</evidence>
<comment type="subcellular location">
    <subcellularLocation>
        <location evidence="1 12">Endoplasmic reticulum membrane</location>
        <topology evidence="1 12">Multi-pass membrane protein</topology>
    </subcellularLocation>
</comment>
<feature type="transmembrane region" description="Helical" evidence="12">
    <location>
        <begin position="92"/>
        <end position="110"/>
    </location>
</feature>
<keyword evidence="7 12" id="KW-0256">Endoplasmic reticulum</keyword>
<keyword evidence="8 12" id="KW-1133">Transmembrane helix</keyword>
<accession>A0A9P6AZE5</accession>
<evidence type="ECO:0000256" key="7">
    <source>
        <dbReference type="ARBA" id="ARBA00022824"/>
    </source>
</evidence>
<evidence type="ECO:0000313" key="14">
    <source>
        <dbReference type="Proteomes" id="UP000886523"/>
    </source>
</evidence>
<evidence type="ECO:0000313" key="13">
    <source>
        <dbReference type="EMBL" id="KAF9514619.1"/>
    </source>
</evidence>
<dbReference type="Pfam" id="PF03901">
    <property type="entry name" value="Glyco_transf_22"/>
    <property type="match status" value="1"/>
</dbReference>
<comment type="caution">
    <text evidence="13">The sequence shown here is derived from an EMBL/GenBank/DDBJ whole genome shotgun (WGS) entry which is preliminary data.</text>
</comment>
<dbReference type="GO" id="GO:0006487">
    <property type="term" value="P:protein N-linked glycosylation"/>
    <property type="evidence" value="ECO:0007669"/>
    <property type="project" value="TreeGrafter"/>
</dbReference>
<protein>
    <recommendedName>
        <fullName evidence="12">Mannosyltransferase</fullName>
        <ecNumber evidence="12">2.4.1.-</ecNumber>
    </recommendedName>
</protein>
<feature type="transmembrane region" description="Helical" evidence="12">
    <location>
        <begin position="204"/>
        <end position="228"/>
    </location>
</feature>
<feature type="transmembrane region" description="Helical" evidence="12">
    <location>
        <begin position="122"/>
        <end position="139"/>
    </location>
</feature>
<dbReference type="GO" id="GO:0005789">
    <property type="term" value="C:endoplasmic reticulum membrane"/>
    <property type="evidence" value="ECO:0007669"/>
    <property type="project" value="UniProtKB-SubCell"/>
</dbReference>
<name>A0A9P6AZE5_9AGAM</name>
<dbReference type="AlphaFoldDB" id="A0A9P6AZE5"/>
<comment type="similarity">
    <text evidence="3 12">Belongs to the glycosyltransferase 22 family.</text>
</comment>
<dbReference type="Proteomes" id="UP000886523">
    <property type="component" value="Unassembled WGS sequence"/>
</dbReference>
<evidence type="ECO:0000256" key="2">
    <source>
        <dbReference type="ARBA" id="ARBA00004922"/>
    </source>
</evidence>
<organism evidence="13 14">
    <name type="scientific">Hydnum rufescens UP504</name>
    <dbReference type="NCBI Taxonomy" id="1448309"/>
    <lineage>
        <taxon>Eukaryota</taxon>
        <taxon>Fungi</taxon>
        <taxon>Dikarya</taxon>
        <taxon>Basidiomycota</taxon>
        <taxon>Agaricomycotina</taxon>
        <taxon>Agaricomycetes</taxon>
        <taxon>Cantharellales</taxon>
        <taxon>Hydnaceae</taxon>
        <taxon>Hydnum</taxon>
    </lineage>
</organism>
<comment type="pathway">
    <text evidence="2">Protein modification; protein glycosylation.</text>
</comment>
<keyword evidence="9 12" id="KW-0472">Membrane</keyword>
<feature type="transmembrane region" description="Helical" evidence="12">
    <location>
        <begin position="289"/>
        <end position="304"/>
    </location>
</feature>
<dbReference type="OrthoDB" id="19039at2759"/>
<dbReference type="PANTHER" id="PTHR22760:SF1">
    <property type="entry name" value="DOL-P-MAN:MAN(7)GLCNAC(2)-PP-DOL ALPHA-1,6-MANNOSYLTRANSFERASE"/>
    <property type="match status" value="1"/>
</dbReference>
<keyword evidence="14" id="KW-1185">Reference proteome</keyword>
<evidence type="ECO:0000256" key="4">
    <source>
        <dbReference type="ARBA" id="ARBA00022676"/>
    </source>
</evidence>
<evidence type="ECO:0000256" key="9">
    <source>
        <dbReference type="ARBA" id="ARBA00023136"/>
    </source>
</evidence>
<dbReference type="EC" id="2.4.1.-" evidence="12"/>
<feature type="transmembrane region" description="Helical" evidence="12">
    <location>
        <begin position="310"/>
        <end position="329"/>
    </location>
</feature>
<sequence length="490" mass="54054">MVAMLLDVLLYAIAIMHVIVSPYTKVEESFNLHATHDILMYGVGLDGYDHFIFPGVVPRSFIGSVILANISRPFLLGARTLGLLASKTSVQLIVRIVLATVNASGLVMLRRAVSRRYGAREGQWFAVICAVQFHLPFWMGRTLPKHVRVIPHLLIGSPTKDSRSARSAIGLITATAIIFRAELALFLAPLALQMLITRRMTFRSLLSTGFTVALLAIAATICVDSYFWDQFPIWPELAGVRFNVLDGKSSEWGTSPAHAYITVHLPKLLLGTVPLSLVGLLIDRRMRSLLFPAIIFVALISGLGHKEWRFIVYIIPLVNIASCRGAAWLSVYEWPRSSRKGAFGIVSRLALLGLLTLTCAVTVMWTLISQRNYPGGVALNRLPNVYMDNLAAQTGASLFLEEDSFPHPSFLDVPERDWHYFKILPPGIKLTHAIVEDRSNFAPSEWDVTDVVRSVAGVNMKGGFLGILPTVQMKDSLWILSKAGAEKPGA</sequence>
<dbReference type="EMBL" id="MU128959">
    <property type="protein sequence ID" value="KAF9514619.1"/>
    <property type="molecule type" value="Genomic_DNA"/>
</dbReference>
<evidence type="ECO:0000256" key="3">
    <source>
        <dbReference type="ARBA" id="ARBA00007063"/>
    </source>
</evidence>
<evidence type="ECO:0000256" key="5">
    <source>
        <dbReference type="ARBA" id="ARBA00022679"/>
    </source>
</evidence>
<evidence type="ECO:0000256" key="12">
    <source>
        <dbReference type="RuleBase" id="RU363075"/>
    </source>
</evidence>
<feature type="transmembrane region" description="Helical" evidence="12">
    <location>
        <begin position="5"/>
        <end position="23"/>
    </location>
</feature>
<keyword evidence="6 12" id="KW-0812">Transmembrane</keyword>
<keyword evidence="5" id="KW-0808">Transferase</keyword>
<feature type="transmembrane region" description="Helical" evidence="12">
    <location>
        <begin position="259"/>
        <end position="282"/>
    </location>
</feature>
<dbReference type="InterPro" id="IPR005599">
    <property type="entry name" value="GPI_mannosylTrfase"/>
</dbReference>
<keyword evidence="4 12" id="KW-0328">Glycosyltransferase</keyword>
<evidence type="ECO:0000256" key="8">
    <source>
        <dbReference type="ARBA" id="ARBA00022989"/>
    </source>
</evidence>